<dbReference type="SUPFAM" id="SSF51126">
    <property type="entry name" value="Pectin lyase-like"/>
    <property type="match status" value="1"/>
</dbReference>
<evidence type="ECO:0000256" key="1">
    <source>
        <dbReference type="SAM" id="MobiDB-lite"/>
    </source>
</evidence>
<reference evidence="4 5" key="1">
    <citation type="submission" date="2020-08" db="EMBL/GenBank/DDBJ databases">
        <title>Genomic Encyclopedia of Type Strains, Phase IV (KMG-IV): sequencing the most valuable type-strain genomes for metagenomic binning, comparative biology and taxonomic classification.</title>
        <authorList>
            <person name="Goeker M."/>
        </authorList>
    </citation>
    <scope>NUCLEOTIDE SEQUENCE [LARGE SCALE GENOMIC DNA]</scope>
    <source>
        <strain evidence="4 5">DSM 17976</strain>
    </source>
</reference>
<proteinExistence type="predicted"/>
<evidence type="ECO:0000256" key="2">
    <source>
        <dbReference type="SAM" id="Phobius"/>
    </source>
</evidence>
<accession>A0A7W5ZS79</accession>
<keyword evidence="2" id="KW-1133">Transmembrane helix</keyword>
<name>A0A7W5ZS79_9BACT</name>
<evidence type="ECO:0000259" key="3">
    <source>
        <dbReference type="Pfam" id="PF18962"/>
    </source>
</evidence>
<dbReference type="InterPro" id="IPR059226">
    <property type="entry name" value="Choice_anch_Q_dom"/>
</dbReference>
<feature type="transmembrane region" description="Helical" evidence="2">
    <location>
        <begin position="46"/>
        <end position="66"/>
    </location>
</feature>
<dbReference type="Proteomes" id="UP000541352">
    <property type="component" value="Unassembled WGS sequence"/>
</dbReference>
<protein>
    <recommendedName>
        <fullName evidence="3">Secretion system C-terminal sorting domain-containing protein</fullName>
    </recommendedName>
</protein>
<keyword evidence="2" id="KW-0812">Transmembrane</keyword>
<dbReference type="InterPro" id="IPR013783">
    <property type="entry name" value="Ig-like_fold"/>
</dbReference>
<dbReference type="Gene3D" id="2.60.40.10">
    <property type="entry name" value="Immunoglobulins"/>
    <property type="match status" value="10"/>
</dbReference>
<dbReference type="RefSeq" id="WP_183980332.1">
    <property type="nucleotide sequence ID" value="NZ_JACIBY010000027.1"/>
</dbReference>
<dbReference type="Pfam" id="PF18962">
    <property type="entry name" value="Por_Secre_tail"/>
    <property type="match status" value="1"/>
</dbReference>
<evidence type="ECO:0000313" key="5">
    <source>
        <dbReference type="Proteomes" id="UP000541352"/>
    </source>
</evidence>
<organism evidence="4 5">
    <name type="scientific">Runella defluvii</name>
    <dbReference type="NCBI Taxonomy" id="370973"/>
    <lineage>
        <taxon>Bacteria</taxon>
        <taxon>Pseudomonadati</taxon>
        <taxon>Bacteroidota</taxon>
        <taxon>Cytophagia</taxon>
        <taxon>Cytophagales</taxon>
        <taxon>Spirosomataceae</taxon>
        <taxon>Runella</taxon>
    </lineage>
</organism>
<dbReference type="NCBIfam" id="NF041518">
    <property type="entry name" value="choice_anch_Q"/>
    <property type="match status" value="1"/>
</dbReference>
<feature type="region of interest" description="Disordered" evidence="1">
    <location>
        <begin position="3406"/>
        <end position="3439"/>
    </location>
</feature>
<dbReference type="NCBIfam" id="TIGR04183">
    <property type="entry name" value="Por_Secre_tail"/>
    <property type="match status" value="1"/>
</dbReference>
<evidence type="ECO:0000313" key="4">
    <source>
        <dbReference type="EMBL" id="MBB3842153.1"/>
    </source>
</evidence>
<sequence>MQKLFIHLASFLFKDFCVPTTASRQTFIFGSLINGQLRLESIWRQILLVLLFCGGVISSFAATITVTNGNDSGSGSFRNAVASAISGDIIVFNSSVTTVNLFSGEIAFGKNLTIDGGTSGVTINRSVGYFRLFKITTGTVTFNRINLTNGNSTDENGGGAIEATGAVTLNMTNCNITGNNSSGGGAAMVLSGPTTLTNCNISDNTTTNTVGHAILFYPPGNLTMTGCTVSNNTGNQGGAAVDLRGGAGGAMTVIITNCTISGNSRGGIITPSNECTITITNTTITNNSSGFENYTNKCTMKNTILADNNAADLYFTNAVFLSGSTNNILGNAGASGLVNGVNGNQIGVDPKLLPLASNGGFTQTHALSGCSPAINAGASTGAPSTDQRGNSRFGTVDIGAFEYQSSPSSISITSSVTNACNGNNGSIDLTVSNGTAPYTYSWSGSGSGTDPRTNLAAGTYNVTVTDNAGCTGTHSATVTNITPTTSNAGPNQTGATTCGVTQVTLSGNTPTVGTGSWSVVSGTGGTFGNANSPTSTFSGTAGSTYTLRWTITNGSCTSTDDVTITFNQNPTTSNAGPNQTGATTCGLTQVTLSGNTPTVGTGSWSVVSGTGGTFGNANSPTSTFSGTAGSTYTLRWTITNGSCTSTDDVTITFNQNPTTSNAGPNQTGATTCGLTQVTLSGNSPTVGTGSWSVVSGTGGTFGNANSPTSTFSGTAGSTYTLRWTITNGSCTSTDDVTITFNQNPTTSNAGPNQTGATTCGLTQVTLSGNTPTVGTGSWSVVSGTGGTFGTVSSPTSTFSGTAGGTYTLRWTITNGSCTSTDDVIITFNQNPTTSNAGPNQTGATTCGVTQVTLSGNTPTVGTGSWSVVSGTGGTFGNANSPTSTFSGTAGSTYTLRWTITNGSCTSTDDVIITFNQNPTTSNAGPDQTGATTCGITQVTLSGNTPTVGTGSWSVVSGTGGTFGNANSPTSTFSGTAGSTYTLRWTITNGSCTSTDDVTITFNQNPTTSNAGPNQTGATTCGVTQVTLSGNTPTVGTGSWSVVSGTGGTFGNANSPTSTFSGTAGSTYTLRWTITNGSCTSTDDVIITFNQNPTTSNAGPDQTGATTCGITQVTLSGNSPTVGTGSWSVVSGTGGTFGTVSSPTSTFSGTAGSTYTLRWTITNGSCTSTDDVIITFNQNPTTSNAGPDQTGATTCGVTQVTLSGNTPTVGTGSWSVVSGTGGTFGTVSSPTSTFSGTAGSTYTLRWTITNGSCTSTDDVTITFNQNPTTPTASVTVQPTCTTPKGTIVVTAPVGTGIEYSLGGTYQASATFSNLDAGNYNVTAKDVATGCISPSLALTVNAVPSAPAQPTASVTVQPTCTTPKGTIVVTAPTGTDIQYSLGGTYQASATFSNLDAGNYNVTAKDVATGCISTSLALTVNAVPSAPATPTASVTVQPTCTTPKGTIVVTAPVGTGIEYSLGGTYQTSATFSNLDAGNYNVTAKDVATGCISPSLALTVNAVPSAPAQPTASVTVQPTCTTPKGTIVVTAPVGTGIEYSLGGTYQTSATFSNLDAGNYNVTAKDVATGCISPSLALTVNAVPSAPAQPTASVTIQPTCTTPKGTIVVAAPVGTGIEYSLGGTYQTSATFSNLDAGNYNVTAKDVATGCISTSLALTVNAVPSAPAQPTASVTVQPTCTTPKGTIVVTAPVGTGIEYSLGGTYQASATFSNLDAGNYNVTAKDVATGCISTSLALTVNAVPSAPAQPTASVTVQPTCTTPKGTIVVTAPVGTGIEYSLGSTYQASATFSNLDAGNYNVTAKNTTTGCISPSLALTVNAVPSAPAQPTASVTVQPTCTTPKGTIVVTAPVGTGIEYSLGGTYQASATFSNLDAGNYNVTAKDVATGCISTSLALTVNAVPSAPAQPTASVTVQPTCTTPKGTIVVTAPVGTGIEYSLGSTYQASATFSNLDAGNYNVTAKNTTTGCISPSLALTVNAVPSAPVQPTASVTVQPTCTTPKGTIVVTAPVGTGIEYSLGGAYQTSATFSNLDAGNYNVTAKNTTTGCISPSLALTVNAVPSAPAQPTASVTVQPTCTTPKGTIVVTAPVGTGIEYSLGGTYQTSATFSNLDAGNYNVTAKDVATGCISPSLALTVNVVPSAPAQPTASVTVQPTCTTPKGTIVVTAPVGTGIEYSLGGTYQASATFSNLDAGNYNVTAKNTTTGCISTSLALTVNAVPSAPAQPTASVTVQPTCTTPKGTIVVTAPVGTGIEYSLGGTYQASATFSNLDAGNYNVTAKDVATGCISTSLALTVNAVPSAPAQPTASVTVQPTCTTPKGTIVVTAPVGTGIEYSLGGTYQASATFSNLDAGNYNVTAKDVATGCISTSLALTVNAVPSAPATPTASVTVQPTCTTPKGTIVVTAPVGTGIEYSLGGTYQASATFSNLDAGNYNVTAKNTTTGCISPSLALTVNAVPSAPAQPTASVTVQPTCTTPKGTIVVTAPIGTGIEYSLGGTYQTSATFSNLDAGNYNVTAKNTTTGCISTSLALTVNAVPSAPAQPTASVTVQPTCTTPQGTIVVTAPVGTGIEYSLGGTYQTSATFSNLDAGNYNVTAKNTTTGCISPSLALTVNAVPSAPATPTASVTVQPTCTTPKGTIVVTAPVGTGIEYSLGGTYQTSPTFSNLDAGNYNVTAKNTTTGCISPSLALTVNAVPSVPAQPTVGTLTQPTCALATGSVELSGLPSSGTWTLTRNPGSVTSTGTGGTTTVSGLVSGIYTFTVTNDVGCTSGVSGDVEITVPPSNVSITTAASAPICAGATSFTIPYTATTGSPITYSITGVGITSVSNGTLPSTPIVVNLSVPAAGNSISYSLVVSNAGGCVSPNVTGSVAVQNKPTITLTTLQQTLNEGNNPVLCDTDANPVNGLQFGVSSSCVSGSPIWRVQVGSSAWSDWSTNPPVSQLSNNQLHRYQAACDANCASTYSGVIELTINNRASVPQNVSLLVDGVTVAVGETKEVCSLVNMPLTFNANCATGEVILYSIDGGEYSSGVPVGLVDNQYHNYRVRCRKSDGTPSCVESESGVMRLKLVVIPSAPTVSLSPTSSCNPSASFSGQSTCGSLRTVWYNATTNVALPSLPATVPTETTSYYARCQTENGCVSEKSNVVTFTLTPTQVAPVITASQEIVCTGTTVTISANCPAGSQTFWNTGVTAPSFEVAFNNVTKQTYWAKCLFEGGCQSAESIRKDIYWNAFVVTLINIGQSKSAVKPTNDKSLWSSQFITRDGGPELEQSTQVNPTLFYVENANKMAPRYWTINVEACGLSTDGSLTFDMLATPEMGIIRSFNTHENNAPYFMYANREGWTELYAQNHPAYGFYQDNGAGGNVYDSGLPKGLYKLGIRYWDQKGWGSIYPSTRQPQGNVLAYQEYWFRIQSKDGVGVGAARTADSEDAKSKGQGARGEGQGSDNGKQLTDNGAFATVLPNPVTSILRLKVQESKGQTVQAALTDATGREVLRRQFVPETNTHQEEFGVSELASGVYFLRVQTENKQEVLKVLKVN</sequence>
<gene>
    <name evidence="4" type="ORF">FHS57_006184</name>
</gene>
<keyword evidence="2" id="KW-0472">Membrane</keyword>
<dbReference type="InterPro" id="IPR026444">
    <property type="entry name" value="Secre_tail"/>
</dbReference>
<feature type="domain" description="Secretion system C-terminal sorting" evidence="3">
    <location>
        <begin position="3446"/>
        <end position="3518"/>
    </location>
</feature>
<comment type="caution">
    <text evidence="4">The sequence shown here is derived from an EMBL/GenBank/DDBJ whole genome shotgun (WGS) entry which is preliminary data.</text>
</comment>
<dbReference type="InterPro" id="IPR011050">
    <property type="entry name" value="Pectin_lyase_fold/virulence"/>
</dbReference>
<keyword evidence="5" id="KW-1185">Reference proteome</keyword>
<dbReference type="InterPro" id="IPR006626">
    <property type="entry name" value="PbH1"/>
</dbReference>
<dbReference type="EMBL" id="JACIBY010000027">
    <property type="protein sequence ID" value="MBB3842153.1"/>
    <property type="molecule type" value="Genomic_DNA"/>
</dbReference>
<dbReference type="SMART" id="SM00710">
    <property type="entry name" value="PbH1"/>
    <property type="match status" value="6"/>
</dbReference>